<feature type="compositionally biased region" description="Basic and acidic residues" evidence="3">
    <location>
        <begin position="99"/>
        <end position="109"/>
    </location>
</feature>
<protein>
    <submittedName>
        <fullName evidence="4">Uncharacterized protein</fullName>
    </submittedName>
</protein>
<name>A0A2S4W019_9BASI</name>
<organism evidence="4 5">
    <name type="scientific">Puccinia striiformis</name>
    <dbReference type="NCBI Taxonomy" id="27350"/>
    <lineage>
        <taxon>Eukaryota</taxon>
        <taxon>Fungi</taxon>
        <taxon>Dikarya</taxon>
        <taxon>Basidiomycota</taxon>
        <taxon>Pucciniomycotina</taxon>
        <taxon>Pucciniomycetes</taxon>
        <taxon>Pucciniales</taxon>
        <taxon>Pucciniaceae</taxon>
        <taxon>Puccinia</taxon>
    </lineage>
</organism>
<dbReference type="VEuPathDB" id="FungiDB:PSTT_02359"/>
<sequence>MKGYGGVAKLAGLRCAILNADEMRGCIDNVPTVEPIIPHPEEGESDNGQATQVGFLGGGHKSKSRDGYKVYHGNWGRLGPLSRLPAPRSIGHLIGSSRPSRDAQAEKKNPPLNRGYHSADLVASECIILGGSGRGECFSDIHVPDLYIKSLTWIQVGVEAPIARLAHTRTQVGSDLGGHDGEDYTSEVKSFNLVEGQLPPRIGYHTATLHDSRLIIIGGFDDVYDQVWCLELASSAYLPQVTNFTIPVDDPSEENL</sequence>
<keyword evidence="2" id="KW-0677">Repeat</keyword>
<feature type="region of interest" description="Disordered" evidence="3">
    <location>
        <begin position="89"/>
        <end position="114"/>
    </location>
</feature>
<evidence type="ECO:0000313" key="5">
    <source>
        <dbReference type="Proteomes" id="UP000239156"/>
    </source>
</evidence>
<dbReference type="EMBL" id="PKSL01000014">
    <property type="protein sequence ID" value="POW15102.1"/>
    <property type="molecule type" value="Genomic_DNA"/>
</dbReference>
<comment type="caution">
    <text evidence="4">The sequence shown here is derived from an EMBL/GenBank/DDBJ whole genome shotgun (WGS) entry which is preliminary data.</text>
</comment>
<proteinExistence type="predicted"/>
<keyword evidence="5" id="KW-1185">Reference proteome</keyword>
<dbReference type="PANTHER" id="PTHR46093:SF3">
    <property type="entry name" value="ACYL-COA-BINDING DOMAIN-CONTAINING PROTEIN 4"/>
    <property type="match status" value="1"/>
</dbReference>
<evidence type="ECO:0000256" key="3">
    <source>
        <dbReference type="SAM" id="MobiDB-lite"/>
    </source>
</evidence>
<dbReference type="VEuPathDB" id="FungiDB:PSHT_02155"/>
<gene>
    <name evidence="4" type="ORF">PSTT_02359</name>
</gene>
<evidence type="ECO:0000313" key="4">
    <source>
        <dbReference type="EMBL" id="POW15102.1"/>
    </source>
</evidence>
<dbReference type="Proteomes" id="UP000239156">
    <property type="component" value="Unassembled WGS sequence"/>
</dbReference>
<reference evidence="4" key="1">
    <citation type="submission" date="2017-12" db="EMBL/GenBank/DDBJ databases">
        <title>Gene loss provides genomic basis for host adaptation in cereal stripe rust fungi.</title>
        <authorList>
            <person name="Xia C."/>
        </authorList>
    </citation>
    <scope>NUCLEOTIDE SEQUENCE [LARGE SCALE GENOMIC DNA]</scope>
    <source>
        <strain evidence="4">93-210</strain>
    </source>
</reference>
<evidence type="ECO:0000256" key="1">
    <source>
        <dbReference type="ARBA" id="ARBA00022441"/>
    </source>
</evidence>
<keyword evidence="1" id="KW-0880">Kelch repeat</keyword>
<evidence type="ECO:0000256" key="2">
    <source>
        <dbReference type="ARBA" id="ARBA00022737"/>
    </source>
</evidence>
<dbReference type="Gene3D" id="2.120.10.80">
    <property type="entry name" value="Kelch-type beta propeller"/>
    <property type="match status" value="1"/>
</dbReference>
<dbReference type="InterPro" id="IPR015915">
    <property type="entry name" value="Kelch-typ_b-propeller"/>
</dbReference>
<accession>A0A2S4W019</accession>
<dbReference type="AlphaFoldDB" id="A0A2S4W019"/>
<dbReference type="PANTHER" id="PTHR46093">
    <property type="entry name" value="ACYL-COA-BINDING DOMAIN-CONTAINING PROTEIN 5"/>
    <property type="match status" value="1"/>
</dbReference>
<dbReference type="SUPFAM" id="SSF117281">
    <property type="entry name" value="Kelch motif"/>
    <property type="match status" value="1"/>
</dbReference>